<dbReference type="EMBL" id="JANUCP010000002">
    <property type="protein sequence ID" value="MCS3919186.1"/>
    <property type="molecule type" value="Genomic_DNA"/>
</dbReference>
<reference evidence="3 4" key="1">
    <citation type="submission" date="2022-08" db="EMBL/GenBank/DDBJ databases">
        <title>Bacterial and archaeal communities from various locations to study Microbial Dark Matter (Phase II).</title>
        <authorList>
            <person name="Stepanauskas R."/>
        </authorList>
    </citation>
    <scope>NUCLEOTIDE SEQUENCE [LARGE SCALE GENOMIC DNA]</scope>
    <source>
        <strain evidence="3 4">PD1</strain>
    </source>
</reference>
<protein>
    <submittedName>
        <fullName evidence="3">Tetratricopeptide (TPR) repeat protein</fullName>
    </submittedName>
</protein>
<organism evidence="3 4">
    <name type="scientific">Candidatus Fervidibacter sacchari</name>
    <dbReference type="NCBI Taxonomy" id="1448929"/>
    <lineage>
        <taxon>Bacteria</taxon>
        <taxon>Candidatus Fervidibacterota</taxon>
        <taxon>Candidatus Fervidibacter</taxon>
    </lineage>
</organism>
<sequence>MTDKRPADTVADKGSPDSGKDNGSGNEEVRLVKVERQKWIERRGGDDGYSVSVNESKQSQINSRKAWYRCQLGRAFWALGRVKEALEHFEKACELMPHEPYYRLELAEVYMALNRFEEAIEQLEQTILWAPYDDYYHIRLAAAYLQVGRLDDAIATVEKAVKLDPRNASYHCLLGLLYLMKGDKDRAAFHLKFRWQLDQYDLSFLKRFQKLCGNVFRLPPIH</sequence>
<evidence type="ECO:0000256" key="1">
    <source>
        <dbReference type="PROSITE-ProRule" id="PRU00339"/>
    </source>
</evidence>
<dbReference type="InterPro" id="IPR011990">
    <property type="entry name" value="TPR-like_helical_dom_sf"/>
</dbReference>
<feature type="repeat" description="TPR" evidence="1">
    <location>
        <begin position="100"/>
        <end position="133"/>
    </location>
</feature>
<dbReference type="PROSITE" id="PS50005">
    <property type="entry name" value="TPR"/>
    <property type="match status" value="3"/>
</dbReference>
<dbReference type="Pfam" id="PF13414">
    <property type="entry name" value="TPR_11"/>
    <property type="match status" value="1"/>
</dbReference>
<dbReference type="PANTHER" id="PTHR12558">
    <property type="entry name" value="CELL DIVISION CYCLE 16,23,27"/>
    <property type="match status" value="1"/>
</dbReference>
<comment type="caution">
    <text evidence="3">The sequence shown here is derived from an EMBL/GenBank/DDBJ whole genome shotgun (WGS) entry which is preliminary data.</text>
</comment>
<proteinExistence type="predicted"/>
<dbReference type="SMART" id="SM00028">
    <property type="entry name" value="TPR"/>
    <property type="match status" value="4"/>
</dbReference>
<feature type="region of interest" description="Disordered" evidence="2">
    <location>
        <begin position="1"/>
        <end position="28"/>
    </location>
</feature>
<keyword evidence="1" id="KW-0802">TPR repeat</keyword>
<gene>
    <name evidence="3" type="ORF">M2350_001586</name>
</gene>
<evidence type="ECO:0000313" key="4">
    <source>
        <dbReference type="Proteomes" id="UP001204798"/>
    </source>
</evidence>
<dbReference type="SUPFAM" id="SSF48452">
    <property type="entry name" value="TPR-like"/>
    <property type="match status" value="1"/>
</dbReference>
<name>A0ABT2EML0_9BACT</name>
<dbReference type="RefSeq" id="WP_259095379.1">
    <property type="nucleotide sequence ID" value="NZ_CP130454.1"/>
</dbReference>
<dbReference type="PANTHER" id="PTHR12558:SF13">
    <property type="entry name" value="CELL DIVISION CYCLE PROTEIN 27 HOMOLOG"/>
    <property type="match status" value="1"/>
</dbReference>
<accession>A0ABT2EML0</accession>
<feature type="compositionally biased region" description="Basic and acidic residues" evidence="2">
    <location>
        <begin position="1"/>
        <end position="20"/>
    </location>
</feature>
<evidence type="ECO:0000313" key="3">
    <source>
        <dbReference type="EMBL" id="MCS3919186.1"/>
    </source>
</evidence>
<dbReference type="InterPro" id="IPR019734">
    <property type="entry name" value="TPR_rpt"/>
</dbReference>
<evidence type="ECO:0000256" key="2">
    <source>
        <dbReference type="SAM" id="MobiDB-lite"/>
    </source>
</evidence>
<dbReference type="Pfam" id="PF14559">
    <property type="entry name" value="TPR_19"/>
    <property type="match status" value="1"/>
</dbReference>
<feature type="repeat" description="TPR" evidence="1">
    <location>
        <begin position="66"/>
        <end position="99"/>
    </location>
</feature>
<dbReference type="Gene3D" id="1.25.40.10">
    <property type="entry name" value="Tetratricopeptide repeat domain"/>
    <property type="match status" value="1"/>
</dbReference>
<dbReference type="Proteomes" id="UP001204798">
    <property type="component" value="Unassembled WGS sequence"/>
</dbReference>
<feature type="repeat" description="TPR" evidence="1">
    <location>
        <begin position="134"/>
        <end position="167"/>
    </location>
</feature>
<keyword evidence="4" id="KW-1185">Reference proteome</keyword>